<organism evidence="2 3">
    <name type="scientific">Eumeta variegata</name>
    <name type="common">Bagworm moth</name>
    <name type="synonym">Eumeta japonica</name>
    <dbReference type="NCBI Taxonomy" id="151549"/>
    <lineage>
        <taxon>Eukaryota</taxon>
        <taxon>Metazoa</taxon>
        <taxon>Ecdysozoa</taxon>
        <taxon>Arthropoda</taxon>
        <taxon>Hexapoda</taxon>
        <taxon>Insecta</taxon>
        <taxon>Pterygota</taxon>
        <taxon>Neoptera</taxon>
        <taxon>Endopterygota</taxon>
        <taxon>Lepidoptera</taxon>
        <taxon>Glossata</taxon>
        <taxon>Ditrysia</taxon>
        <taxon>Tineoidea</taxon>
        <taxon>Psychidae</taxon>
        <taxon>Oiketicinae</taxon>
        <taxon>Eumeta</taxon>
    </lineage>
</organism>
<feature type="region of interest" description="Disordered" evidence="1">
    <location>
        <begin position="94"/>
        <end position="114"/>
    </location>
</feature>
<keyword evidence="3" id="KW-1185">Reference proteome</keyword>
<reference evidence="2 3" key="1">
    <citation type="journal article" date="2019" name="Commun. Biol.">
        <title>The bagworm genome reveals a unique fibroin gene that provides high tensile strength.</title>
        <authorList>
            <person name="Kono N."/>
            <person name="Nakamura H."/>
            <person name="Ohtoshi R."/>
            <person name="Tomita M."/>
            <person name="Numata K."/>
            <person name="Arakawa K."/>
        </authorList>
    </citation>
    <scope>NUCLEOTIDE SEQUENCE [LARGE SCALE GENOMIC DNA]</scope>
</reference>
<evidence type="ECO:0000256" key="1">
    <source>
        <dbReference type="SAM" id="MobiDB-lite"/>
    </source>
</evidence>
<dbReference type="AlphaFoldDB" id="A0A4C1T2E3"/>
<name>A0A4C1T2E3_EUMVA</name>
<accession>A0A4C1T2E3</accession>
<comment type="caution">
    <text evidence="2">The sequence shown here is derived from an EMBL/GenBank/DDBJ whole genome shotgun (WGS) entry which is preliminary data.</text>
</comment>
<proteinExistence type="predicted"/>
<evidence type="ECO:0000313" key="3">
    <source>
        <dbReference type="Proteomes" id="UP000299102"/>
    </source>
</evidence>
<feature type="region of interest" description="Disordered" evidence="1">
    <location>
        <begin position="1"/>
        <end position="30"/>
    </location>
</feature>
<gene>
    <name evidence="2" type="ORF">EVAR_96369_1</name>
</gene>
<sequence>MPSEVTNRPLEDLSNAPDPSRWPYETQQASTDGPVQVNLLVMISQTDTRSVIAHKFNGDVELIQKHNRDYNQTVVEREEKAAFLLIHLSRMKLNKNPGRERKRVRKGKEKKDII</sequence>
<dbReference type="EMBL" id="BGZK01004215">
    <property type="protein sequence ID" value="GBP07628.1"/>
    <property type="molecule type" value="Genomic_DNA"/>
</dbReference>
<protein>
    <submittedName>
        <fullName evidence="2">Uncharacterized protein</fullName>
    </submittedName>
</protein>
<evidence type="ECO:0000313" key="2">
    <source>
        <dbReference type="EMBL" id="GBP07628.1"/>
    </source>
</evidence>
<dbReference type="Proteomes" id="UP000299102">
    <property type="component" value="Unassembled WGS sequence"/>
</dbReference>